<gene>
    <name evidence="3" type="ORF">ABFW12_00085</name>
    <name evidence="2" type="ORF">H5P34_25380</name>
</gene>
<dbReference type="Proteomes" id="UP001141659">
    <property type="component" value="Unassembled WGS sequence"/>
</dbReference>
<dbReference type="InterPro" id="IPR033458">
    <property type="entry name" value="DUF5134"/>
</dbReference>
<keyword evidence="1" id="KW-0472">Membrane</keyword>
<feature type="transmembrane region" description="Helical" evidence="1">
    <location>
        <begin position="91"/>
        <end position="109"/>
    </location>
</feature>
<reference evidence="2" key="2">
    <citation type="journal article" date="2022" name="BMC Genomics">
        <title>Comparative genome analysis of mycobacteria focusing on tRNA and non-coding RNA.</title>
        <authorList>
            <person name="Behra P.R.K."/>
            <person name="Pettersson B.M.F."/>
            <person name="Ramesh M."/>
            <person name="Das S."/>
            <person name="Dasgupta S."/>
            <person name="Kirsebom L.A."/>
        </authorList>
    </citation>
    <scope>NUCLEOTIDE SEQUENCE</scope>
    <source>
        <strain evidence="2">DSM 44242</strain>
    </source>
</reference>
<evidence type="ECO:0000313" key="3">
    <source>
        <dbReference type="EMBL" id="MEX3736625.1"/>
    </source>
</evidence>
<dbReference type="EMBL" id="JBDLOU010000001">
    <property type="protein sequence ID" value="MEX3736625.1"/>
    <property type="molecule type" value="Genomic_DNA"/>
</dbReference>
<feature type="transmembrane region" description="Helical" evidence="1">
    <location>
        <begin position="157"/>
        <end position="178"/>
    </location>
</feature>
<accession>A0AAW5T939</accession>
<feature type="transmembrane region" description="Helical" evidence="1">
    <location>
        <begin position="190"/>
        <end position="212"/>
    </location>
</feature>
<feature type="transmembrane region" description="Helical" evidence="1">
    <location>
        <begin position="6"/>
        <end position="27"/>
    </location>
</feature>
<dbReference type="AlphaFoldDB" id="A0AAW5T939"/>
<keyword evidence="5" id="KW-1185">Reference proteome</keyword>
<keyword evidence="1" id="KW-0812">Transmembrane</keyword>
<protein>
    <submittedName>
        <fullName evidence="2">DUF5134 domain-containing protein</fullName>
    </submittedName>
</protein>
<dbReference type="Proteomes" id="UP001558474">
    <property type="component" value="Unassembled WGS sequence"/>
</dbReference>
<feature type="transmembrane region" description="Helical" evidence="1">
    <location>
        <begin position="34"/>
        <end position="54"/>
    </location>
</feature>
<reference evidence="3 5" key="3">
    <citation type="submission" date="2024-04" db="EMBL/GenBank/DDBJ databases">
        <title>Genomic Markers of Mycobacteria.</title>
        <authorList>
            <person name="Soliman M.S."/>
            <person name="Elkholy A."/>
            <person name="Soliman N.S."/>
            <person name="Abbas A."/>
            <person name="Khayrat S."/>
            <person name="Shawky S."/>
        </authorList>
    </citation>
    <scope>NUCLEOTIDE SEQUENCE [LARGE SCALE GENOMIC DNA]</scope>
    <source>
        <strain evidence="3 5">Egy-CU-AM5</strain>
    </source>
</reference>
<dbReference type="Pfam" id="PF17197">
    <property type="entry name" value="DUF5134"/>
    <property type="match status" value="1"/>
</dbReference>
<dbReference type="EMBL" id="JACKVC010000021">
    <property type="protein sequence ID" value="MCV7391397.1"/>
    <property type="molecule type" value="Genomic_DNA"/>
</dbReference>
<evidence type="ECO:0000256" key="1">
    <source>
        <dbReference type="SAM" id="Phobius"/>
    </source>
</evidence>
<proteinExistence type="predicted"/>
<reference evidence="2" key="1">
    <citation type="submission" date="2020-07" db="EMBL/GenBank/DDBJ databases">
        <authorList>
            <person name="Pettersson B.M.F."/>
            <person name="Behra P.R.K."/>
            <person name="Ramesh M."/>
            <person name="Das S."/>
            <person name="Dasgupta S."/>
            <person name="Kirsebom L.A."/>
        </authorList>
    </citation>
    <scope>NUCLEOTIDE SEQUENCE</scope>
    <source>
        <strain evidence="2">DSM 44242</strain>
    </source>
</reference>
<comment type="caution">
    <text evidence="2">The sequence shown here is derived from an EMBL/GenBank/DDBJ whole genome shotgun (WGS) entry which is preliminary data.</text>
</comment>
<sequence length="213" mass="22797">MIADLALRWVVTVLFALSAAECAYALVHSRGRPAAAVSQVLHLTMAVAMVVMAWPRGAQLPTVGPMFFFLAAAVWFVVGVLRAAETRSRLVDGYHAAMMLAMAWMYAAMNGNVLPRGRATAAGGGHDMAAMHSAGHHGGGTAMAMEPMSVQPPWISAVNWLLTIGFVIAAAIWLYHYFAARQRHLGTSPFAQFGMLCRAMMAAGMAIMFGVML</sequence>
<keyword evidence="1" id="KW-1133">Transmembrane helix</keyword>
<evidence type="ECO:0000313" key="2">
    <source>
        <dbReference type="EMBL" id="MCV7391397.1"/>
    </source>
</evidence>
<feature type="transmembrane region" description="Helical" evidence="1">
    <location>
        <begin position="66"/>
        <end position="84"/>
    </location>
</feature>
<dbReference type="RefSeq" id="WP_036448866.1">
    <property type="nucleotide sequence ID" value="NZ_JACKVC010000021.1"/>
</dbReference>
<organism evidence="2 4">
    <name type="scientific">Mycolicibacterium porcinum</name>
    <dbReference type="NCBI Taxonomy" id="39693"/>
    <lineage>
        <taxon>Bacteria</taxon>
        <taxon>Bacillati</taxon>
        <taxon>Actinomycetota</taxon>
        <taxon>Actinomycetes</taxon>
        <taxon>Mycobacteriales</taxon>
        <taxon>Mycobacteriaceae</taxon>
        <taxon>Mycolicibacterium</taxon>
    </lineage>
</organism>
<evidence type="ECO:0000313" key="4">
    <source>
        <dbReference type="Proteomes" id="UP001141659"/>
    </source>
</evidence>
<name>A0AAW5T939_9MYCO</name>
<evidence type="ECO:0000313" key="5">
    <source>
        <dbReference type="Proteomes" id="UP001558474"/>
    </source>
</evidence>